<keyword evidence="3" id="KW-1185">Reference proteome</keyword>
<protein>
    <submittedName>
        <fullName evidence="2">Uncharacterized protein</fullName>
    </submittedName>
</protein>
<evidence type="ECO:0000313" key="3">
    <source>
        <dbReference type="Proteomes" id="UP001177670"/>
    </source>
</evidence>
<accession>A0AA40FWQ8</accession>
<feature type="region of interest" description="Disordered" evidence="1">
    <location>
        <begin position="1"/>
        <end position="27"/>
    </location>
</feature>
<dbReference type="Proteomes" id="UP001177670">
    <property type="component" value="Unassembled WGS sequence"/>
</dbReference>
<comment type="caution">
    <text evidence="2">The sequence shown here is derived from an EMBL/GenBank/DDBJ whole genome shotgun (WGS) entry which is preliminary data.</text>
</comment>
<gene>
    <name evidence="2" type="ORF">K0M31_005062</name>
</gene>
<proteinExistence type="predicted"/>
<dbReference type="AlphaFoldDB" id="A0AA40FWQ8"/>
<name>A0AA40FWQ8_9HYME</name>
<dbReference type="EMBL" id="JAHYIQ010000014">
    <property type="protein sequence ID" value="KAK1126424.1"/>
    <property type="molecule type" value="Genomic_DNA"/>
</dbReference>
<sequence length="161" mass="17947">TNDRRRREKGHAQGDPLTKATAPRKQQRVLAQDALWKMTEGYQRRSKGPGVGSLSRGFGFWEIEANSQLPPLVECRRLGGDEELLSSTFSSSFLRFAGYFDVPNLIEGIRRTDLLTSSLLIAVLFAARRIQASLCTHDATCLLHTRVVSLFRRGLGLCNGL</sequence>
<reference evidence="2" key="1">
    <citation type="submission" date="2021-10" db="EMBL/GenBank/DDBJ databases">
        <title>Melipona bicolor Genome sequencing and assembly.</title>
        <authorList>
            <person name="Araujo N.S."/>
            <person name="Arias M.C."/>
        </authorList>
    </citation>
    <scope>NUCLEOTIDE SEQUENCE</scope>
    <source>
        <strain evidence="2">USP_2M_L1-L4_2017</strain>
        <tissue evidence="2">Whole body</tissue>
    </source>
</reference>
<evidence type="ECO:0000256" key="1">
    <source>
        <dbReference type="SAM" id="MobiDB-lite"/>
    </source>
</evidence>
<organism evidence="2 3">
    <name type="scientific">Melipona bicolor</name>
    <dbReference type="NCBI Taxonomy" id="60889"/>
    <lineage>
        <taxon>Eukaryota</taxon>
        <taxon>Metazoa</taxon>
        <taxon>Ecdysozoa</taxon>
        <taxon>Arthropoda</taxon>
        <taxon>Hexapoda</taxon>
        <taxon>Insecta</taxon>
        <taxon>Pterygota</taxon>
        <taxon>Neoptera</taxon>
        <taxon>Endopterygota</taxon>
        <taxon>Hymenoptera</taxon>
        <taxon>Apocrita</taxon>
        <taxon>Aculeata</taxon>
        <taxon>Apoidea</taxon>
        <taxon>Anthophila</taxon>
        <taxon>Apidae</taxon>
        <taxon>Melipona</taxon>
    </lineage>
</organism>
<evidence type="ECO:0000313" key="2">
    <source>
        <dbReference type="EMBL" id="KAK1126424.1"/>
    </source>
</evidence>
<feature type="non-terminal residue" evidence="2">
    <location>
        <position position="1"/>
    </location>
</feature>